<keyword evidence="1" id="KW-0812">Transmembrane</keyword>
<dbReference type="STRING" id="877500.GCA_000935065_02840"/>
<reference evidence="3 4" key="1">
    <citation type="submission" date="2017-10" db="EMBL/GenBank/DDBJ databases">
        <title>Genomics of the genus Arcobacter.</title>
        <authorList>
            <person name="Perez-Cataluna A."/>
            <person name="Figueras M.J."/>
        </authorList>
    </citation>
    <scope>NUCLEOTIDE SEQUENCE [LARGE SCALE GENOMIC DNA]</scope>
    <source>
        <strain evidence="3 4">DSM 24636</strain>
    </source>
</reference>
<name>A0A4Q0Y3M6_9BACT</name>
<dbReference type="Pfam" id="PF00892">
    <property type="entry name" value="EamA"/>
    <property type="match status" value="2"/>
</dbReference>
<keyword evidence="4" id="KW-1185">Reference proteome</keyword>
<feature type="transmembrane region" description="Helical" evidence="1">
    <location>
        <begin position="176"/>
        <end position="193"/>
    </location>
</feature>
<keyword evidence="1" id="KW-0472">Membrane</keyword>
<dbReference type="InterPro" id="IPR000620">
    <property type="entry name" value="EamA_dom"/>
</dbReference>
<feature type="transmembrane region" description="Helical" evidence="1">
    <location>
        <begin position="234"/>
        <end position="253"/>
    </location>
</feature>
<keyword evidence="1" id="KW-1133">Transmembrane helix</keyword>
<gene>
    <name evidence="3" type="ORF">CRV06_03960</name>
</gene>
<dbReference type="GO" id="GO:0016020">
    <property type="term" value="C:membrane"/>
    <property type="evidence" value="ECO:0007669"/>
    <property type="project" value="InterPro"/>
</dbReference>
<feature type="transmembrane region" description="Helical" evidence="1">
    <location>
        <begin position="150"/>
        <end position="167"/>
    </location>
</feature>
<feature type="transmembrane region" description="Helical" evidence="1">
    <location>
        <begin position="94"/>
        <end position="114"/>
    </location>
</feature>
<feature type="domain" description="EamA" evidence="2">
    <location>
        <begin position="6"/>
        <end position="138"/>
    </location>
</feature>
<feature type="transmembrane region" description="Helical" evidence="1">
    <location>
        <begin position="7"/>
        <end position="25"/>
    </location>
</feature>
<dbReference type="EMBL" id="PDKO01000002">
    <property type="protein sequence ID" value="RXJ64105.1"/>
    <property type="molecule type" value="Genomic_DNA"/>
</dbReference>
<feature type="transmembrane region" description="Helical" evidence="1">
    <location>
        <begin position="31"/>
        <end position="53"/>
    </location>
</feature>
<dbReference type="Proteomes" id="UP000290191">
    <property type="component" value="Unassembled WGS sequence"/>
</dbReference>
<evidence type="ECO:0000313" key="3">
    <source>
        <dbReference type="EMBL" id="RXJ64105.1"/>
    </source>
</evidence>
<dbReference type="InterPro" id="IPR037185">
    <property type="entry name" value="EmrE-like"/>
</dbReference>
<dbReference type="RefSeq" id="WP_129081435.1">
    <property type="nucleotide sequence ID" value="NZ_CP041070.1"/>
</dbReference>
<evidence type="ECO:0000313" key="4">
    <source>
        <dbReference type="Proteomes" id="UP000290191"/>
    </source>
</evidence>
<dbReference type="PANTHER" id="PTHR22911">
    <property type="entry name" value="ACYL-MALONYL CONDENSING ENZYME-RELATED"/>
    <property type="match status" value="1"/>
</dbReference>
<dbReference type="SUPFAM" id="SSF103481">
    <property type="entry name" value="Multidrug resistance efflux transporter EmrE"/>
    <property type="match status" value="2"/>
</dbReference>
<feature type="transmembrane region" description="Helical" evidence="1">
    <location>
        <begin position="259"/>
        <end position="280"/>
    </location>
</feature>
<sequence>MNNNTKGILITALGVFIMSLESLFIKLTSVSAFTFSFYLGIFMFVSMFFFLILKQRDIIRDITKTSFYIFLLSAILMGSANIFFIWAIKSTTAANVVLIIGTGALFTSLFSYLFYKEKIKINVLIASFFMILGLLIIFNDKLGLGNLKGNLLALLCTITFSLSFVFMSKYTNINRVALTGMTGISLALIAFFVSDTINIDLYNLGVVALMGLIITPYSRVLIFNGTKFINASEVSLLMIIETVMAPVWVWMVLKEVPSTYTFMGGSIILLTLIANSIYIMKKE</sequence>
<evidence type="ECO:0000259" key="2">
    <source>
        <dbReference type="Pfam" id="PF00892"/>
    </source>
</evidence>
<accession>A0A4Q0Y3M6</accession>
<dbReference type="OrthoDB" id="9810239at2"/>
<feature type="transmembrane region" description="Helical" evidence="1">
    <location>
        <begin position="65"/>
        <end position="88"/>
    </location>
</feature>
<comment type="caution">
    <text evidence="3">The sequence shown here is derived from an EMBL/GenBank/DDBJ whole genome shotgun (WGS) entry which is preliminary data.</text>
</comment>
<protein>
    <submittedName>
        <fullName evidence="3">EamA family transporter</fullName>
    </submittedName>
</protein>
<evidence type="ECO:0000256" key="1">
    <source>
        <dbReference type="SAM" id="Phobius"/>
    </source>
</evidence>
<proteinExistence type="predicted"/>
<feature type="transmembrane region" description="Helical" evidence="1">
    <location>
        <begin position="199"/>
        <end position="222"/>
    </location>
</feature>
<feature type="transmembrane region" description="Helical" evidence="1">
    <location>
        <begin position="121"/>
        <end position="138"/>
    </location>
</feature>
<dbReference type="AlphaFoldDB" id="A0A4Q0Y3M6"/>
<feature type="domain" description="EamA" evidence="2">
    <location>
        <begin position="148"/>
        <end position="273"/>
    </location>
</feature>
<organism evidence="3 4">
    <name type="scientific">Halarcobacter anaerophilus</name>
    <dbReference type="NCBI Taxonomy" id="877500"/>
    <lineage>
        <taxon>Bacteria</taxon>
        <taxon>Pseudomonadati</taxon>
        <taxon>Campylobacterota</taxon>
        <taxon>Epsilonproteobacteria</taxon>
        <taxon>Campylobacterales</taxon>
        <taxon>Arcobacteraceae</taxon>
        <taxon>Halarcobacter</taxon>
    </lineage>
</organism>
<dbReference type="PANTHER" id="PTHR22911:SF76">
    <property type="entry name" value="EAMA DOMAIN-CONTAINING PROTEIN"/>
    <property type="match status" value="1"/>
</dbReference>